<feature type="region of interest" description="Disordered" evidence="6">
    <location>
        <begin position="1"/>
        <end position="25"/>
    </location>
</feature>
<evidence type="ECO:0000256" key="1">
    <source>
        <dbReference type="ARBA" id="ARBA00004123"/>
    </source>
</evidence>
<dbReference type="PANTHER" id="PTHR31719">
    <property type="entry name" value="NAC TRANSCRIPTION FACTOR 56"/>
    <property type="match status" value="1"/>
</dbReference>
<dbReference type="SUPFAM" id="SSF101941">
    <property type="entry name" value="NAC domain"/>
    <property type="match status" value="1"/>
</dbReference>
<keyword evidence="2" id="KW-0805">Transcription regulation</keyword>
<protein>
    <recommendedName>
        <fullName evidence="7">NAC domain-containing protein</fullName>
    </recommendedName>
</protein>
<dbReference type="PROSITE" id="PS51005">
    <property type="entry name" value="NAC"/>
    <property type="match status" value="1"/>
</dbReference>
<evidence type="ECO:0000256" key="5">
    <source>
        <dbReference type="ARBA" id="ARBA00023242"/>
    </source>
</evidence>
<dbReference type="Proteomes" id="UP000604825">
    <property type="component" value="Unassembled WGS sequence"/>
</dbReference>
<evidence type="ECO:0000256" key="3">
    <source>
        <dbReference type="ARBA" id="ARBA00023125"/>
    </source>
</evidence>
<proteinExistence type="predicted"/>
<keyword evidence="4" id="KW-0804">Transcription</keyword>
<dbReference type="AlphaFoldDB" id="A0A811P2F0"/>
<dbReference type="GO" id="GO:0006355">
    <property type="term" value="P:regulation of DNA-templated transcription"/>
    <property type="evidence" value="ECO:0007669"/>
    <property type="project" value="InterPro"/>
</dbReference>
<keyword evidence="3" id="KW-0238">DNA-binding</keyword>
<dbReference type="PANTHER" id="PTHR31719:SF250">
    <property type="entry name" value="OS05G0415400 PROTEIN"/>
    <property type="match status" value="1"/>
</dbReference>
<dbReference type="EMBL" id="CAJGYO010000005">
    <property type="protein sequence ID" value="CAD6232340.1"/>
    <property type="molecule type" value="Genomic_DNA"/>
</dbReference>
<sequence length="373" mass="40541">MTIDLGLTASAASSSSGGRRGGGVASPCTALPPGFRFHPTDEELILHYLRKRAAAAACPAPVIAEVDIYKFDPWDLPAKAVFGEAEWYFFSPRDRKYPNGVRPNRAAGSGYWKATGTDKPITLSAAAGSSTESSGRAMIGVKKALVFYKGRPPKGMKTSWIMHEYRLAEALNAANTYRPMRFKNASMRLDDWVLCRIYKKTTPQLAYMSPPHEEASPSMDGGGFDLSLQLDDSVSADDIMVATSSYASRLPRPVSISDYLVDYSAVNELFETLPPPPPETTTTTPQLGTDAATRFYFGTSDPAASASSVAQQQSPLKRRSMEEGYSNSRMNDMLHASSSKRVMSDHRASSSSMAVNNAFSVFEPGQTPLQDKI</sequence>
<evidence type="ECO:0000256" key="4">
    <source>
        <dbReference type="ARBA" id="ARBA00023163"/>
    </source>
</evidence>
<keyword evidence="9" id="KW-1185">Reference proteome</keyword>
<dbReference type="Pfam" id="PF02365">
    <property type="entry name" value="NAM"/>
    <property type="match status" value="1"/>
</dbReference>
<dbReference type="InterPro" id="IPR036093">
    <property type="entry name" value="NAC_dom_sf"/>
</dbReference>
<dbReference type="GO" id="GO:0005634">
    <property type="term" value="C:nucleus"/>
    <property type="evidence" value="ECO:0007669"/>
    <property type="project" value="UniProtKB-SubCell"/>
</dbReference>
<feature type="region of interest" description="Disordered" evidence="6">
    <location>
        <begin position="302"/>
        <end position="356"/>
    </location>
</feature>
<comment type="subcellular location">
    <subcellularLocation>
        <location evidence="1">Nucleus</location>
    </subcellularLocation>
</comment>
<name>A0A811P2F0_9POAL</name>
<evidence type="ECO:0000313" key="9">
    <source>
        <dbReference type="Proteomes" id="UP000604825"/>
    </source>
</evidence>
<dbReference type="OrthoDB" id="1921961at2759"/>
<dbReference type="FunFam" id="2.170.150.80:FF:000008">
    <property type="entry name" value="NAC domain-containing protein 72-like"/>
    <property type="match status" value="1"/>
</dbReference>
<accession>A0A811P2F0</accession>
<organism evidence="8 9">
    <name type="scientific">Miscanthus lutarioriparius</name>
    <dbReference type="NCBI Taxonomy" id="422564"/>
    <lineage>
        <taxon>Eukaryota</taxon>
        <taxon>Viridiplantae</taxon>
        <taxon>Streptophyta</taxon>
        <taxon>Embryophyta</taxon>
        <taxon>Tracheophyta</taxon>
        <taxon>Spermatophyta</taxon>
        <taxon>Magnoliopsida</taxon>
        <taxon>Liliopsida</taxon>
        <taxon>Poales</taxon>
        <taxon>Poaceae</taxon>
        <taxon>PACMAD clade</taxon>
        <taxon>Panicoideae</taxon>
        <taxon>Andropogonodae</taxon>
        <taxon>Andropogoneae</taxon>
        <taxon>Saccharinae</taxon>
        <taxon>Miscanthus</taxon>
    </lineage>
</organism>
<evidence type="ECO:0000256" key="6">
    <source>
        <dbReference type="SAM" id="MobiDB-lite"/>
    </source>
</evidence>
<comment type="caution">
    <text evidence="8">The sequence shown here is derived from an EMBL/GenBank/DDBJ whole genome shotgun (WGS) entry which is preliminary data.</text>
</comment>
<gene>
    <name evidence="8" type="ORF">NCGR_LOCUS22025</name>
</gene>
<feature type="compositionally biased region" description="Polar residues" evidence="6">
    <location>
        <begin position="325"/>
        <end position="341"/>
    </location>
</feature>
<evidence type="ECO:0000313" key="8">
    <source>
        <dbReference type="EMBL" id="CAD6232340.1"/>
    </source>
</evidence>
<feature type="compositionally biased region" description="Low complexity" evidence="6">
    <location>
        <begin position="303"/>
        <end position="314"/>
    </location>
</feature>
<reference evidence="8" key="1">
    <citation type="submission" date="2020-10" db="EMBL/GenBank/DDBJ databases">
        <authorList>
            <person name="Han B."/>
            <person name="Lu T."/>
            <person name="Zhao Q."/>
            <person name="Huang X."/>
            <person name="Zhao Y."/>
        </authorList>
    </citation>
    <scope>NUCLEOTIDE SEQUENCE</scope>
</reference>
<evidence type="ECO:0000259" key="7">
    <source>
        <dbReference type="PROSITE" id="PS51005"/>
    </source>
</evidence>
<keyword evidence="5" id="KW-0539">Nucleus</keyword>
<dbReference type="InterPro" id="IPR003441">
    <property type="entry name" value="NAC-dom"/>
</dbReference>
<evidence type="ECO:0000256" key="2">
    <source>
        <dbReference type="ARBA" id="ARBA00023015"/>
    </source>
</evidence>
<dbReference type="Gene3D" id="2.170.150.80">
    <property type="entry name" value="NAC domain"/>
    <property type="match status" value="1"/>
</dbReference>
<feature type="domain" description="NAC" evidence="7">
    <location>
        <begin position="31"/>
        <end position="200"/>
    </location>
</feature>
<dbReference type="GO" id="GO:0003677">
    <property type="term" value="F:DNA binding"/>
    <property type="evidence" value="ECO:0007669"/>
    <property type="project" value="UniProtKB-KW"/>
</dbReference>